<accession>A0AAN6SEP3</accession>
<dbReference type="Proteomes" id="UP001303222">
    <property type="component" value="Unassembled WGS sequence"/>
</dbReference>
<dbReference type="AlphaFoldDB" id="A0AAN6SEP3"/>
<evidence type="ECO:0000313" key="2">
    <source>
        <dbReference type="Proteomes" id="UP001303222"/>
    </source>
</evidence>
<comment type="caution">
    <text evidence="1">The sequence shown here is derived from an EMBL/GenBank/DDBJ whole genome shotgun (WGS) entry which is preliminary data.</text>
</comment>
<feature type="non-terminal residue" evidence="1">
    <location>
        <position position="1"/>
    </location>
</feature>
<name>A0AAN6SEP3_9PEZI</name>
<keyword evidence="2" id="KW-1185">Reference proteome</keyword>
<dbReference type="EMBL" id="MU859185">
    <property type="protein sequence ID" value="KAK3950241.1"/>
    <property type="molecule type" value="Genomic_DNA"/>
</dbReference>
<reference evidence="1" key="2">
    <citation type="submission" date="2023-06" db="EMBL/GenBank/DDBJ databases">
        <authorList>
            <consortium name="Lawrence Berkeley National Laboratory"/>
            <person name="Mondo S.J."/>
            <person name="Hensen N."/>
            <person name="Bonometti L."/>
            <person name="Westerberg I."/>
            <person name="Brannstrom I.O."/>
            <person name="Guillou S."/>
            <person name="Cros-Aarteil S."/>
            <person name="Calhoun S."/>
            <person name="Haridas S."/>
            <person name="Kuo A."/>
            <person name="Pangilinan J."/>
            <person name="Riley R."/>
            <person name="Labutti K."/>
            <person name="Andreopoulos B."/>
            <person name="Lipzen A."/>
            <person name="Chen C."/>
            <person name="Yanf M."/>
            <person name="Daum C."/>
            <person name="Ng V."/>
            <person name="Clum A."/>
            <person name="Steindorff A."/>
            <person name="Ohm R."/>
            <person name="Martin F."/>
            <person name="Silar P."/>
            <person name="Natvig D."/>
            <person name="Lalanne C."/>
            <person name="Gautier V."/>
            <person name="Ament-Velasquez S.L."/>
            <person name="Kruys A."/>
            <person name="Hutchinson M.I."/>
            <person name="Powell A.J."/>
            <person name="Barry K."/>
            <person name="Miller A.N."/>
            <person name="Grigoriev I.V."/>
            <person name="Debuchy R."/>
            <person name="Gladieux P."/>
            <person name="Thoren M.H."/>
            <person name="Johannesson H."/>
        </authorList>
    </citation>
    <scope>NUCLEOTIDE SEQUENCE</scope>
    <source>
        <strain evidence="1">CBS 626.80</strain>
    </source>
</reference>
<organism evidence="1 2">
    <name type="scientific">Pseudoneurospora amorphoporcata</name>
    <dbReference type="NCBI Taxonomy" id="241081"/>
    <lineage>
        <taxon>Eukaryota</taxon>
        <taxon>Fungi</taxon>
        <taxon>Dikarya</taxon>
        <taxon>Ascomycota</taxon>
        <taxon>Pezizomycotina</taxon>
        <taxon>Sordariomycetes</taxon>
        <taxon>Sordariomycetidae</taxon>
        <taxon>Sordariales</taxon>
        <taxon>Sordariaceae</taxon>
        <taxon>Pseudoneurospora</taxon>
    </lineage>
</organism>
<protein>
    <submittedName>
        <fullName evidence="1">Uncharacterized protein</fullName>
    </submittedName>
</protein>
<sequence>LGLLTLPIYKPWLPPLVTITMQFGPISSTPVCMLGNAEKTQQKAIPVQSLQPFLSHILCALDEL</sequence>
<reference evidence="1" key="1">
    <citation type="journal article" date="2023" name="Mol. Phylogenet. Evol.">
        <title>Genome-scale phylogeny and comparative genomics of the fungal order Sordariales.</title>
        <authorList>
            <person name="Hensen N."/>
            <person name="Bonometti L."/>
            <person name="Westerberg I."/>
            <person name="Brannstrom I.O."/>
            <person name="Guillou S."/>
            <person name="Cros-Aarteil S."/>
            <person name="Calhoun S."/>
            <person name="Haridas S."/>
            <person name="Kuo A."/>
            <person name="Mondo S."/>
            <person name="Pangilinan J."/>
            <person name="Riley R."/>
            <person name="LaButti K."/>
            <person name="Andreopoulos B."/>
            <person name="Lipzen A."/>
            <person name="Chen C."/>
            <person name="Yan M."/>
            <person name="Daum C."/>
            <person name="Ng V."/>
            <person name="Clum A."/>
            <person name="Steindorff A."/>
            <person name="Ohm R.A."/>
            <person name="Martin F."/>
            <person name="Silar P."/>
            <person name="Natvig D.O."/>
            <person name="Lalanne C."/>
            <person name="Gautier V."/>
            <person name="Ament-Velasquez S.L."/>
            <person name="Kruys A."/>
            <person name="Hutchinson M.I."/>
            <person name="Powell A.J."/>
            <person name="Barry K."/>
            <person name="Miller A.N."/>
            <person name="Grigoriev I.V."/>
            <person name="Debuchy R."/>
            <person name="Gladieux P."/>
            <person name="Hiltunen Thoren M."/>
            <person name="Johannesson H."/>
        </authorList>
    </citation>
    <scope>NUCLEOTIDE SEQUENCE</scope>
    <source>
        <strain evidence="1">CBS 626.80</strain>
    </source>
</reference>
<proteinExistence type="predicted"/>
<evidence type="ECO:0000313" key="1">
    <source>
        <dbReference type="EMBL" id="KAK3950241.1"/>
    </source>
</evidence>
<gene>
    <name evidence="1" type="ORF">QBC32DRAFT_217811</name>
</gene>